<dbReference type="Gene3D" id="3.40.50.300">
    <property type="entry name" value="P-loop containing nucleotide triphosphate hydrolases"/>
    <property type="match status" value="1"/>
</dbReference>
<protein>
    <recommendedName>
        <fullName evidence="3">P-loop containing nucleoside triphosphate hydrolase protein</fullName>
    </recommendedName>
</protein>
<keyword evidence="1" id="KW-1185">Reference proteome</keyword>
<sequence>MPKPRFIYINGYPGVGKLTVARALCSMLPNAKLFDNHSLIDATSVIFERSMPEYQPLRQKMRRAVLGAIATSESTKDITWIFTDSQSSDEVGSSAVKDYASAAAVRGSALISIILTCEIEENVKRLTSPSRGGTNTKLTDVGILRETRDTEDIYHFGGPLELEIDVTTKTAAAVAQDISSFLDLVEDY</sequence>
<organism evidence="2">
    <name type="scientific">Dissoconium aciculare CBS 342.82</name>
    <dbReference type="NCBI Taxonomy" id="1314786"/>
    <lineage>
        <taxon>Eukaryota</taxon>
        <taxon>Fungi</taxon>
        <taxon>Dikarya</taxon>
        <taxon>Ascomycota</taxon>
        <taxon>Pezizomycotina</taxon>
        <taxon>Dothideomycetes</taxon>
        <taxon>Dothideomycetidae</taxon>
        <taxon>Mycosphaerellales</taxon>
        <taxon>Dissoconiaceae</taxon>
        <taxon>Dissoconium</taxon>
    </lineage>
</organism>
<dbReference type="Proteomes" id="UP000504637">
    <property type="component" value="Unplaced"/>
</dbReference>
<dbReference type="InterPro" id="IPR027417">
    <property type="entry name" value="P-loop_NTPase"/>
</dbReference>
<name>A0A6J3MG09_9PEZI</name>
<gene>
    <name evidence="2" type="ORF">K489DRAFT_367790</name>
</gene>
<reference evidence="2" key="2">
    <citation type="submission" date="2020-04" db="EMBL/GenBank/DDBJ databases">
        <authorList>
            <consortium name="NCBI Genome Project"/>
        </authorList>
    </citation>
    <scope>NUCLEOTIDE SEQUENCE</scope>
    <source>
        <strain evidence="2">CBS 342.82</strain>
    </source>
</reference>
<dbReference type="OrthoDB" id="5426988at2759"/>
<dbReference type="GeneID" id="54360690"/>
<dbReference type="RefSeq" id="XP_033463635.1">
    <property type="nucleotide sequence ID" value="XM_033602890.1"/>
</dbReference>
<dbReference type="SUPFAM" id="SSF52540">
    <property type="entry name" value="P-loop containing nucleoside triphosphate hydrolases"/>
    <property type="match status" value="1"/>
</dbReference>
<reference evidence="2" key="1">
    <citation type="submission" date="2020-01" db="EMBL/GenBank/DDBJ databases">
        <authorList>
            <consortium name="DOE Joint Genome Institute"/>
            <person name="Haridas S."/>
            <person name="Albert R."/>
            <person name="Binder M."/>
            <person name="Bloem J."/>
            <person name="Labutti K."/>
            <person name="Salamov A."/>
            <person name="Andreopoulos B."/>
            <person name="Baker S.E."/>
            <person name="Barry K."/>
            <person name="Bills G."/>
            <person name="Bluhm B.H."/>
            <person name="Cannon C."/>
            <person name="Castanera R."/>
            <person name="Culley D.E."/>
            <person name="Daum C."/>
            <person name="Ezra D."/>
            <person name="Gonzalez J.B."/>
            <person name="Henrissat B."/>
            <person name="Kuo A."/>
            <person name="Liang C."/>
            <person name="Lipzen A."/>
            <person name="Lutzoni F."/>
            <person name="Magnuson J."/>
            <person name="Mondo S."/>
            <person name="Nolan M."/>
            <person name="Ohm R."/>
            <person name="Pangilinan J."/>
            <person name="Park H.-J."/>
            <person name="Ramirez L."/>
            <person name="Alfaro M."/>
            <person name="Sun H."/>
            <person name="Tritt A."/>
            <person name="Yoshinaga Y."/>
            <person name="Zwiers L.-H."/>
            <person name="Turgeon B.G."/>
            <person name="Goodwin S.B."/>
            <person name="Spatafora J.W."/>
            <person name="Crous P.W."/>
            <person name="Grigoriev I.V."/>
        </authorList>
    </citation>
    <scope>NUCLEOTIDE SEQUENCE</scope>
    <source>
        <strain evidence="2">CBS 342.82</strain>
    </source>
</reference>
<reference evidence="2" key="3">
    <citation type="submission" date="2025-08" db="UniProtKB">
        <authorList>
            <consortium name="RefSeq"/>
        </authorList>
    </citation>
    <scope>IDENTIFICATION</scope>
    <source>
        <strain evidence="2">CBS 342.82</strain>
    </source>
</reference>
<proteinExistence type="predicted"/>
<dbReference type="AlphaFoldDB" id="A0A6J3MG09"/>
<accession>A0A6J3MG09</accession>
<evidence type="ECO:0000313" key="1">
    <source>
        <dbReference type="Proteomes" id="UP000504637"/>
    </source>
</evidence>
<evidence type="ECO:0000313" key="2">
    <source>
        <dbReference type="RefSeq" id="XP_033463635.1"/>
    </source>
</evidence>
<evidence type="ECO:0008006" key="3">
    <source>
        <dbReference type="Google" id="ProtNLM"/>
    </source>
</evidence>